<accession>A0A9P3PMA1</accession>
<feature type="compositionally biased region" description="Low complexity" evidence="1">
    <location>
        <begin position="104"/>
        <end position="115"/>
    </location>
</feature>
<proteinExistence type="predicted"/>
<organism evidence="2 3">
    <name type="scientific">Lyophyllum shimeji</name>
    <name type="common">Hon-shimeji</name>
    <name type="synonym">Tricholoma shimeji</name>
    <dbReference type="NCBI Taxonomy" id="47721"/>
    <lineage>
        <taxon>Eukaryota</taxon>
        <taxon>Fungi</taxon>
        <taxon>Dikarya</taxon>
        <taxon>Basidiomycota</taxon>
        <taxon>Agaricomycotina</taxon>
        <taxon>Agaricomycetes</taxon>
        <taxon>Agaricomycetidae</taxon>
        <taxon>Agaricales</taxon>
        <taxon>Tricholomatineae</taxon>
        <taxon>Lyophyllaceae</taxon>
        <taxon>Lyophyllum</taxon>
    </lineage>
</organism>
<evidence type="ECO:0000256" key="1">
    <source>
        <dbReference type="SAM" id="MobiDB-lite"/>
    </source>
</evidence>
<evidence type="ECO:0000313" key="3">
    <source>
        <dbReference type="Proteomes" id="UP001063166"/>
    </source>
</evidence>
<feature type="region of interest" description="Disordered" evidence="1">
    <location>
        <begin position="88"/>
        <end position="115"/>
    </location>
</feature>
<protein>
    <submittedName>
        <fullName evidence="2">Uncharacterized protein</fullName>
    </submittedName>
</protein>
<gene>
    <name evidence="2" type="ORF">LshimejAT787_0410900</name>
</gene>
<name>A0A9P3PMA1_LYOSH</name>
<dbReference type="EMBL" id="BRPK01000004">
    <property type="protein sequence ID" value="GLB38039.1"/>
    <property type="molecule type" value="Genomic_DNA"/>
</dbReference>
<evidence type="ECO:0000313" key="2">
    <source>
        <dbReference type="EMBL" id="GLB38039.1"/>
    </source>
</evidence>
<comment type="caution">
    <text evidence="2">The sequence shown here is derived from an EMBL/GenBank/DDBJ whole genome shotgun (WGS) entry which is preliminary data.</text>
</comment>
<reference evidence="2" key="1">
    <citation type="submission" date="2022-07" db="EMBL/GenBank/DDBJ databases">
        <title>The genome of Lyophyllum shimeji provides insight into the initial evolution of ectomycorrhizal fungal genome.</title>
        <authorList>
            <person name="Kobayashi Y."/>
            <person name="Shibata T."/>
            <person name="Hirakawa H."/>
            <person name="Shigenobu S."/>
            <person name="Nishiyama T."/>
            <person name="Yamada A."/>
            <person name="Hasebe M."/>
            <person name="Kawaguchi M."/>
        </authorList>
    </citation>
    <scope>NUCLEOTIDE SEQUENCE</scope>
    <source>
        <strain evidence="2">AT787</strain>
    </source>
</reference>
<feature type="region of interest" description="Disordered" evidence="1">
    <location>
        <begin position="43"/>
        <end position="73"/>
    </location>
</feature>
<dbReference type="AlphaFoldDB" id="A0A9P3PMA1"/>
<keyword evidence="3" id="KW-1185">Reference proteome</keyword>
<sequence>MQLKSGQPSPPRRLLLADRGHIDTKKDAAAPSKPGAELTAVAHNAVEADDASQTSPFPPSTTAAPPPPTRGSLLTAIPVLEMALLPQRPPLLPQRPPLLPQHPPLLLQGPRPSIG</sequence>
<feature type="compositionally biased region" description="Pro residues" evidence="1">
    <location>
        <begin position="88"/>
        <end position="103"/>
    </location>
</feature>
<feature type="compositionally biased region" description="Pro residues" evidence="1">
    <location>
        <begin position="56"/>
        <end position="69"/>
    </location>
</feature>
<dbReference type="Proteomes" id="UP001063166">
    <property type="component" value="Unassembled WGS sequence"/>
</dbReference>